<protein>
    <submittedName>
        <fullName evidence="2">Uncharacterized protein</fullName>
    </submittedName>
</protein>
<comment type="caution">
    <text evidence="2">The sequence shown here is derived from an EMBL/GenBank/DDBJ whole genome shotgun (WGS) entry which is preliminary data.</text>
</comment>
<reference evidence="2 3" key="1">
    <citation type="submission" date="2023-04" db="EMBL/GenBank/DDBJ databases">
        <title>Marinobulbifer ophiurae gen. nov., sp. Nov., isolate from tissue of brittle star Ophioplocus japonicus.</title>
        <authorList>
            <person name="Kawano K."/>
            <person name="Sawayama S."/>
            <person name="Nakagawa S."/>
        </authorList>
    </citation>
    <scope>NUCLEOTIDE SEQUENCE [LARGE SCALE GENOMIC DNA]</scope>
    <source>
        <strain evidence="2 3">NKW57</strain>
    </source>
</reference>
<keyword evidence="1" id="KW-0812">Transmembrane</keyword>
<dbReference type="EMBL" id="BSYJ01000006">
    <property type="protein sequence ID" value="GMG88497.1"/>
    <property type="molecule type" value="Genomic_DNA"/>
</dbReference>
<name>A0ABQ6M2H1_9GAMM</name>
<feature type="transmembrane region" description="Helical" evidence="1">
    <location>
        <begin position="92"/>
        <end position="116"/>
    </location>
</feature>
<proteinExistence type="predicted"/>
<evidence type="ECO:0000313" key="3">
    <source>
        <dbReference type="Proteomes" id="UP001224392"/>
    </source>
</evidence>
<feature type="transmembrane region" description="Helical" evidence="1">
    <location>
        <begin position="61"/>
        <end position="80"/>
    </location>
</feature>
<evidence type="ECO:0000256" key="1">
    <source>
        <dbReference type="SAM" id="Phobius"/>
    </source>
</evidence>
<keyword evidence="1" id="KW-1133">Transmembrane helix</keyword>
<organism evidence="2 3">
    <name type="scientific">Biformimicrobium ophioploci</name>
    <dbReference type="NCBI Taxonomy" id="3036711"/>
    <lineage>
        <taxon>Bacteria</taxon>
        <taxon>Pseudomonadati</taxon>
        <taxon>Pseudomonadota</taxon>
        <taxon>Gammaproteobacteria</taxon>
        <taxon>Cellvibrionales</taxon>
        <taxon>Microbulbiferaceae</taxon>
        <taxon>Biformimicrobium</taxon>
    </lineage>
</organism>
<sequence length="118" mass="13219">MDNHLMNRNDQTDSLPDFDTWLRQELQHSEPYIDDDGFCEQVMASLPAPRNRRVTERRYNFLQYGAVLLSSGIVAWNFPLGAMIDQLMSQSISLYSLIAVGLLGSTIATGAGLVALKR</sequence>
<keyword evidence="1" id="KW-0472">Membrane</keyword>
<dbReference type="Proteomes" id="UP001224392">
    <property type="component" value="Unassembled WGS sequence"/>
</dbReference>
<keyword evidence="3" id="KW-1185">Reference proteome</keyword>
<accession>A0ABQ6M2H1</accession>
<evidence type="ECO:0000313" key="2">
    <source>
        <dbReference type="EMBL" id="GMG88497.1"/>
    </source>
</evidence>
<gene>
    <name evidence="2" type="ORF">MNKW57_28180</name>
</gene>